<name>A0AAV7KY22_PLEWA</name>
<feature type="region of interest" description="Disordered" evidence="1">
    <location>
        <begin position="1"/>
        <end position="25"/>
    </location>
</feature>
<gene>
    <name evidence="2" type="ORF">NDU88_003802</name>
</gene>
<organism evidence="2 3">
    <name type="scientific">Pleurodeles waltl</name>
    <name type="common">Iberian ribbed newt</name>
    <dbReference type="NCBI Taxonomy" id="8319"/>
    <lineage>
        <taxon>Eukaryota</taxon>
        <taxon>Metazoa</taxon>
        <taxon>Chordata</taxon>
        <taxon>Craniata</taxon>
        <taxon>Vertebrata</taxon>
        <taxon>Euteleostomi</taxon>
        <taxon>Amphibia</taxon>
        <taxon>Batrachia</taxon>
        <taxon>Caudata</taxon>
        <taxon>Salamandroidea</taxon>
        <taxon>Salamandridae</taxon>
        <taxon>Pleurodelinae</taxon>
        <taxon>Pleurodeles</taxon>
    </lineage>
</organism>
<keyword evidence="3" id="KW-1185">Reference proteome</keyword>
<dbReference type="AlphaFoldDB" id="A0AAV7KY22"/>
<evidence type="ECO:0000313" key="3">
    <source>
        <dbReference type="Proteomes" id="UP001066276"/>
    </source>
</evidence>
<sequence length="204" mass="22941">MQAEAPRRETREKQANFQKQGPQDQVREQISVIVKECLKSMMPLLFAKPGGSCETKGSGGIQPPVAPGRVGTKRLEQKRCASNAHHLTGEGESTSTCARTLPTQVWGSDTDKDARRPHSLSAGGLAPEAYKKRSLGRLYMVARTPGLASMIPLAVKERIWRREFIDIFSLLEIQVEGLDLTTVDKKEEERRERNRVRKERNFDN</sequence>
<evidence type="ECO:0000256" key="1">
    <source>
        <dbReference type="SAM" id="MobiDB-lite"/>
    </source>
</evidence>
<feature type="compositionally biased region" description="Basic and acidic residues" evidence="1">
    <location>
        <begin position="1"/>
        <end position="14"/>
    </location>
</feature>
<accession>A0AAV7KY22</accession>
<reference evidence="2" key="1">
    <citation type="journal article" date="2022" name="bioRxiv">
        <title>Sequencing and chromosome-scale assembly of the giantPleurodeles waltlgenome.</title>
        <authorList>
            <person name="Brown T."/>
            <person name="Elewa A."/>
            <person name="Iarovenko S."/>
            <person name="Subramanian E."/>
            <person name="Araus A.J."/>
            <person name="Petzold A."/>
            <person name="Susuki M."/>
            <person name="Suzuki K.-i.T."/>
            <person name="Hayashi T."/>
            <person name="Toyoda A."/>
            <person name="Oliveira C."/>
            <person name="Osipova E."/>
            <person name="Leigh N.D."/>
            <person name="Simon A."/>
            <person name="Yun M.H."/>
        </authorList>
    </citation>
    <scope>NUCLEOTIDE SEQUENCE</scope>
    <source>
        <strain evidence="2">20211129_DDA</strain>
        <tissue evidence="2">Liver</tissue>
    </source>
</reference>
<protein>
    <submittedName>
        <fullName evidence="2">Uncharacterized protein</fullName>
    </submittedName>
</protein>
<evidence type="ECO:0000313" key="2">
    <source>
        <dbReference type="EMBL" id="KAJ1083647.1"/>
    </source>
</evidence>
<proteinExistence type="predicted"/>
<dbReference type="Proteomes" id="UP001066276">
    <property type="component" value="Chromosome 12"/>
</dbReference>
<dbReference type="EMBL" id="JANPWB010000016">
    <property type="protein sequence ID" value="KAJ1083647.1"/>
    <property type="molecule type" value="Genomic_DNA"/>
</dbReference>
<comment type="caution">
    <text evidence="2">The sequence shown here is derived from an EMBL/GenBank/DDBJ whole genome shotgun (WGS) entry which is preliminary data.</text>
</comment>